<dbReference type="Pfam" id="PF20390">
    <property type="entry name" value="DUF6685"/>
    <property type="match status" value="1"/>
</dbReference>
<sequence>MSQSRSMSQRLAAIAQRLGLGAADAHKVPERTRALALCFEAPQRSAGGIGWQSGAPLYRLIDLPRGALSGPVQEDKARVHAVLKKLVGRRSESLPSLDLRLIDGLCVRGVLADSQLPDFEALAASDACKRVRIISYNDFSRVLGLALPGYERKSETLRLRQADWHGARLFWEDDNQACELASAIVYARRRGLEITLPAKIEHFSLLPDALRDLDERFHMLAIPTQAWSDAGFMGLLLDTGLPYARFGLFNSETPESLLLPKDHPQARIFGEGLREIGAPDMVAYLRQHAAG</sequence>
<dbReference type="AlphaFoldDB" id="A0A024HKL0"/>
<protein>
    <submittedName>
        <fullName evidence="1">Uncharacterized protein</fullName>
    </submittedName>
</protein>
<dbReference type="PATRIC" id="fig|1301098.3.peg.3837"/>
<reference evidence="1 2" key="1">
    <citation type="submission" date="2013-03" db="EMBL/GenBank/DDBJ databases">
        <authorList>
            <person name="Linke B."/>
        </authorList>
    </citation>
    <scope>NUCLEOTIDE SEQUENCE [LARGE SCALE GENOMIC DNA]</scope>
    <source>
        <strain evidence="1 2">B13</strain>
    </source>
</reference>
<name>A0A024HKL0_PSEKB</name>
<dbReference type="EMBL" id="HG322950">
    <property type="protein sequence ID" value="CDF85164.1"/>
    <property type="molecule type" value="Genomic_DNA"/>
</dbReference>
<proteinExistence type="predicted"/>
<dbReference type="Proteomes" id="UP000025241">
    <property type="component" value="Chromosome I"/>
</dbReference>
<dbReference type="InterPro" id="IPR046507">
    <property type="entry name" value="DUF6685"/>
</dbReference>
<keyword evidence="2" id="KW-1185">Reference proteome</keyword>
<organism evidence="1 2">
    <name type="scientific">Pseudomonas knackmussii (strain DSM 6978 / CCUG 54928 / LMG 23759 / B13)</name>
    <dbReference type="NCBI Taxonomy" id="1301098"/>
    <lineage>
        <taxon>Bacteria</taxon>
        <taxon>Pseudomonadati</taxon>
        <taxon>Pseudomonadota</taxon>
        <taxon>Gammaproteobacteria</taxon>
        <taxon>Pseudomonadales</taxon>
        <taxon>Pseudomonadaceae</taxon>
        <taxon>Pseudomonas</taxon>
    </lineage>
</organism>
<evidence type="ECO:0000313" key="2">
    <source>
        <dbReference type="Proteomes" id="UP000025241"/>
    </source>
</evidence>
<accession>A0A024HKL0</accession>
<dbReference type="HOGENOM" id="CLU_939635_0_0_6"/>
<gene>
    <name evidence="1" type="ORF">PKB_3827</name>
</gene>
<dbReference type="KEGG" id="pkc:PKB_3827"/>
<evidence type="ECO:0000313" key="1">
    <source>
        <dbReference type="EMBL" id="CDF85164.1"/>
    </source>
</evidence>
<reference evidence="1 2" key="2">
    <citation type="submission" date="2014-05" db="EMBL/GenBank/DDBJ databases">
        <title>Genome sequence of the 3-chlorobenzoate degrading bacterium Pseudomonas knackmussii B13 shows multiple evidence for horizontal gene transfer.</title>
        <authorList>
            <person name="Miyazaki R."/>
            <person name="Bertelli C."/>
            <person name="Falquet L."/>
            <person name="Robinson-Rechavi M."/>
            <person name="Gharib W."/>
            <person name="Roy S."/>
            <person name="Van der Meer J.R."/>
        </authorList>
    </citation>
    <scope>NUCLEOTIDE SEQUENCE [LARGE SCALE GENOMIC DNA]</scope>
    <source>
        <strain evidence="1 2">B13</strain>
    </source>
</reference>